<dbReference type="SMART" id="SM00849">
    <property type="entry name" value="Lactamase_B"/>
    <property type="match status" value="1"/>
</dbReference>
<dbReference type="PANTHER" id="PTHR30619">
    <property type="entry name" value="DNA INTERNALIZATION/COMPETENCE PROTEIN COMEC/REC2"/>
    <property type="match status" value="1"/>
</dbReference>
<dbReference type="GO" id="GO:0030420">
    <property type="term" value="P:establishment of competence for transformation"/>
    <property type="evidence" value="ECO:0007669"/>
    <property type="project" value="InterPro"/>
</dbReference>
<keyword evidence="2" id="KW-1003">Cell membrane</keyword>
<proteinExistence type="predicted"/>
<evidence type="ECO:0000259" key="7">
    <source>
        <dbReference type="SMART" id="SM00849"/>
    </source>
</evidence>
<dbReference type="EMBL" id="PDDY01000004">
    <property type="protein sequence ID" value="PEH40196.1"/>
    <property type="molecule type" value="Genomic_DNA"/>
</dbReference>
<feature type="domain" description="Metallo-beta-lactamase" evidence="7">
    <location>
        <begin position="574"/>
        <end position="770"/>
    </location>
</feature>
<comment type="subcellular location">
    <subcellularLocation>
        <location evidence="1">Cell membrane</location>
        <topology evidence="1">Multi-pass membrane protein</topology>
    </subcellularLocation>
</comment>
<dbReference type="SUPFAM" id="SSF56281">
    <property type="entry name" value="Metallo-hydrolase/oxidoreductase"/>
    <property type="match status" value="1"/>
</dbReference>
<protein>
    <submittedName>
        <fullName evidence="8">DNA internalization-related competence protein ComEC/Rec2</fullName>
    </submittedName>
</protein>
<dbReference type="AlphaFoldDB" id="A0A2A7S9F7"/>
<dbReference type="Gene3D" id="3.60.15.10">
    <property type="entry name" value="Ribonuclease Z/Hydroxyacylglutathione hydrolase-like"/>
    <property type="match status" value="1"/>
</dbReference>
<evidence type="ECO:0000256" key="2">
    <source>
        <dbReference type="ARBA" id="ARBA00022475"/>
    </source>
</evidence>
<feature type="transmembrane region" description="Helical" evidence="6">
    <location>
        <begin position="55"/>
        <end position="75"/>
    </location>
</feature>
<dbReference type="Pfam" id="PF00753">
    <property type="entry name" value="Lactamase_B"/>
    <property type="match status" value="1"/>
</dbReference>
<evidence type="ECO:0000256" key="5">
    <source>
        <dbReference type="ARBA" id="ARBA00023136"/>
    </source>
</evidence>
<dbReference type="InterPro" id="IPR004477">
    <property type="entry name" value="ComEC_N"/>
</dbReference>
<dbReference type="PANTHER" id="PTHR30619:SF1">
    <property type="entry name" value="RECOMBINATION PROTEIN 2"/>
    <property type="match status" value="1"/>
</dbReference>
<feature type="transmembrane region" description="Helical" evidence="6">
    <location>
        <begin position="302"/>
        <end position="320"/>
    </location>
</feature>
<dbReference type="NCBIfam" id="TIGR00361">
    <property type="entry name" value="ComEC_Rec2"/>
    <property type="match status" value="1"/>
</dbReference>
<evidence type="ECO:0000256" key="1">
    <source>
        <dbReference type="ARBA" id="ARBA00004651"/>
    </source>
</evidence>
<reference evidence="9" key="1">
    <citation type="submission" date="2017-09" db="EMBL/GenBank/DDBJ databases">
        <title>FDA dAtabase for Regulatory Grade micrObial Sequences (FDA-ARGOS): Supporting development and validation of Infectious Disease Dx tests.</title>
        <authorList>
            <person name="Minogue T."/>
            <person name="Wolcott M."/>
            <person name="Wasieloski L."/>
            <person name="Aguilar W."/>
            <person name="Moore D."/>
            <person name="Tallon L."/>
            <person name="Sadzewicz L."/>
            <person name="Ott S."/>
            <person name="Zhao X."/>
            <person name="Nagaraj S."/>
            <person name="Vavikolanu K."/>
            <person name="Aluvathingal J."/>
            <person name="Nadendla S."/>
            <person name="Sichtig H."/>
        </authorList>
    </citation>
    <scope>NUCLEOTIDE SEQUENCE [LARGE SCALE GENOMIC DNA]</scope>
    <source>
        <strain evidence="9">FDAARGOS_390</strain>
    </source>
</reference>
<dbReference type="InterPro" id="IPR004797">
    <property type="entry name" value="Competence_ComEC/Rec2"/>
</dbReference>
<dbReference type="RefSeq" id="WP_098154749.1">
    <property type="nucleotide sequence ID" value="NZ_CADEXG010000008.1"/>
</dbReference>
<dbReference type="InterPro" id="IPR035681">
    <property type="entry name" value="ComA-like_MBL"/>
</dbReference>
<dbReference type="NCBIfam" id="TIGR00360">
    <property type="entry name" value="ComEC_N-term"/>
    <property type="match status" value="1"/>
</dbReference>
<dbReference type="InterPro" id="IPR036866">
    <property type="entry name" value="RibonucZ/Hydroxyglut_hydro"/>
</dbReference>
<gene>
    <name evidence="8" type="ORF">CRM94_24205</name>
</gene>
<name>A0A2A7S9F7_BURGA</name>
<dbReference type="Pfam" id="PF03772">
    <property type="entry name" value="Competence"/>
    <property type="match status" value="1"/>
</dbReference>
<evidence type="ECO:0000256" key="6">
    <source>
        <dbReference type="SAM" id="Phobius"/>
    </source>
</evidence>
<dbReference type="Proteomes" id="UP000220629">
    <property type="component" value="Unassembled WGS sequence"/>
</dbReference>
<evidence type="ECO:0000313" key="9">
    <source>
        <dbReference type="Proteomes" id="UP000220629"/>
    </source>
</evidence>
<sequence>MREIWIAFALGVVMLQRQARLPGVAEAGAALGAVALLLALIVMVRRAAPSCGARWATILIVLLLAALAGHGYAAIRAHLRLADDLPLEWQRREVLVTGVVRGLPARDAQGQRFLLDVDGHDTALLRFPARLRLSWIRYDRREAAPPEVRPGERWRLRVRLRRPHANANAGLRDAEAAWLAGGIRALGYVSSSRDASRLDESPRDAAAAVDRLRHRVRERIRAVLDGAPHAGIVIALAIGAQDDIAELDRQVLRATGTSHLVAISGLHIGMVGALAAWLAAAFWRRGSVRGMALPLWLPAPHAGAWAAIAGAGCYAALAGFDVPAQRAWWMLAVACLAYLSGRSIAPSTTLAAALGCVLLADPWAVLMPGFWLSFGAVAVILFAVSGRAARPWPADEPAAVEAGGLDPGGTRQRLRRAAARLVRIGANGARVQYAVTLGLAPFTVVWFGQVPLAGALANAFAIPWVGSLVTPIMLAGMALPAPLDALVLRAAHALLTAMFALFEAMPAGLAAVAEMPSPSWFALLAALAGTGWALMPRGWPLRFAAPLAWLPLVLPPSPAPPAGALRLSLLDVGQGLAVLAETAHHRLLFDAGPGAESTRAGERIVVPFLRAKGIRSLDTLMISHADADHAGGAAAVLEALPVRQLTGGLPRDNALWGLARAAGVADRLACRAGQRWTWDGVHFAVLWPRAEPDTDAPNASSCVLHVSAGGRAALLTGDIDTRVERTLVRDERAALAAEVLVVPHHGSRTSSWEPFVDAVAPRAAWFPLGHANRFGHPHPTVWARYAARGIELARSDRDGAVSVMLNDPSEPNGLLVQRYRERHRRYWMAP</sequence>
<accession>A0A2A7S9F7</accession>
<keyword evidence="5 6" id="KW-0472">Membrane</keyword>
<dbReference type="Pfam" id="PF13567">
    <property type="entry name" value="DUF4131"/>
    <property type="match status" value="1"/>
</dbReference>
<evidence type="ECO:0000256" key="3">
    <source>
        <dbReference type="ARBA" id="ARBA00022692"/>
    </source>
</evidence>
<keyword evidence="4 6" id="KW-1133">Transmembrane helix</keyword>
<feature type="transmembrane region" description="Helical" evidence="6">
    <location>
        <begin position="327"/>
        <end position="345"/>
    </location>
</feature>
<dbReference type="InterPro" id="IPR001279">
    <property type="entry name" value="Metallo-B-lactamas"/>
</dbReference>
<evidence type="ECO:0000313" key="8">
    <source>
        <dbReference type="EMBL" id="PEH40196.1"/>
    </source>
</evidence>
<feature type="transmembrane region" description="Helical" evidence="6">
    <location>
        <begin position="461"/>
        <end position="481"/>
    </location>
</feature>
<feature type="transmembrane region" description="Helical" evidence="6">
    <location>
        <begin position="493"/>
        <end position="513"/>
    </location>
</feature>
<keyword evidence="3 6" id="KW-0812">Transmembrane</keyword>
<dbReference type="CDD" id="cd07731">
    <property type="entry name" value="ComA-like_MBL-fold"/>
    <property type="match status" value="1"/>
</dbReference>
<feature type="transmembrane region" description="Helical" evidence="6">
    <location>
        <begin position="365"/>
        <end position="384"/>
    </location>
</feature>
<evidence type="ECO:0000256" key="4">
    <source>
        <dbReference type="ARBA" id="ARBA00022989"/>
    </source>
</evidence>
<feature type="transmembrane region" description="Helical" evidence="6">
    <location>
        <begin position="519"/>
        <end position="535"/>
    </location>
</feature>
<organism evidence="8 9">
    <name type="scientific">Burkholderia gladioli</name>
    <name type="common">Pseudomonas marginata</name>
    <name type="synonym">Phytomonas marginata</name>
    <dbReference type="NCBI Taxonomy" id="28095"/>
    <lineage>
        <taxon>Bacteria</taxon>
        <taxon>Pseudomonadati</taxon>
        <taxon>Pseudomonadota</taxon>
        <taxon>Betaproteobacteria</taxon>
        <taxon>Burkholderiales</taxon>
        <taxon>Burkholderiaceae</taxon>
        <taxon>Burkholderia</taxon>
    </lineage>
</organism>
<dbReference type="InterPro" id="IPR052159">
    <property type="entry name" value="Competence_DNA_uptake"/>
</dbReference>
<dbReference type="InterPro" id="IPR025405">
    <property type="entry name" value="DUF4131"/>
</dbReference>
<dbReference type="GO" id="GO:0005886">
    <property type="term" value="C:plasma membrane"/>
    <property type="evidence" value="ECO:0007669"/>
    <property type="project" value="UniProtKB-SubCell"/>
</dbReference>
<feature type="transmembrane region" description="Helical" evidence="6">
    <location>
        <begin position="260"/>
        <end position="282"/>
    </location>
</feature>
<feature type="transmembrane region" description="Helical" evidence="6">
    <location>
        <begin position="29"/>
        <end position="48"/>
    </location>
</feature>
<comment type="caution">
    <text evidence="8">The sequence shown here is derived from an EMBL/GenBank/DDBJ whole genome shotgun (WGS) entry which is preliminary data.</text>
</comment>